<dbReference type="STRING" id="1184609.KILIM_015_00230"/>
<accession>K6VFJ5</accession>
<dbReference type="CDD" id="cd02440">
    <property type="entry name" value="AdoMet_MTases"/>
    <property type="match status" value="1"/>
</dbReference>
<dbReference type="GO" id="GO:0004719">
    <property type="term" value="F:protein-L-isoaspartate (D-aspartate) O-methyltransferase activity"/>
    <property type="evidence" value="ECO:0007669"/>
    <property type="project" value="UniProtKB-EC"/>
</dbReference>
<evidence type="ECO:0000256" key="7">
    <source>
        <dbReference type="ARBA" id="ARBA00022679"/>
    </source>
</evidence>
<reference evidence="13 14" key="1">
    <citation type="submission" date="2012-08" db="EMBL/GenBank/DDBJ databases">
        <title>Whole genome shotgun sequence of Kineosphaera limosa NBRC 100340.</title>
        <authorList>
            <person name="Yoshida I."/>
            <person name="Isaki S."/>
            <person name="Hosoyama A."/>
            <person name="Tsuchikane K."/>
            <person name="Katsumata H."/>
            <person name="Ando Y."/>
            <person name="Ohji S."/>
            <person name="Hamada M."/>
            <person name="Tamura T."/>
            <person name="Yamazoe A."/>
            <person name="Yamazaki S."/>
            <person name="Fujita N."/>
        </authorList>
    </citation>
    <scope>NUCLEOTIDE SEQUENCE [LARGE SCALE GENOMIC DNA]</scope>
    <source>
        <strain evidence="13 14">NBRC 100340</strain>
    </source>
</reference>
<evidence type="ECO:0000256" key="4">
    <source>
        <dbReference type="ARBA" id="ARBA00013346"/>
    </source>
</evidence>
<proteinExistence type="inferred from homology"/>
<keyword evidence="5" id="KW-0963">Cytoplasm</keyword>
<dbReference type="EMBL" id="BAHD01000015">
    <property type="protein sequence ID" value="GAB94963.1"/>
    <property type="molecule type" value="Genomic_DNA"/>
</dbReference>
<feature type="region of interest" description="Disordered" evidence="12">
    <location>
        <begin position="1"/>
        <end position="23"/>
    </location>
</feature>
<evidence type="ECO:0000313" key="14">
    <source>
        <dbReference type="Proteomes" id="UP000008366"/>
    </source>
</evidence>
<keyword evidence="6 13" id="KW-0489">Methyltransferase</keyword>
<evidence type="ECO:0000256" key="6">
    <source>
        <dbReference type="ARBA" id="ARBA00022603"/>
    </source>
</evidence>
<keyword evidence="8" id="KW-0949">S-adenosyl-L-methionine</keyword>
<sequence>MVRPAQGSGETVGMTGDQHSREAHPAVDEAFAATPRQDYLPDAVRHLAHHDLPLPLARGMTNSQPSTVRDMLEHLQVPAGARVLDVGSGSGWSTALLAHLCGPKGRVLGLEIEPELVAFGTRNLAASCRDWARIEAATPGVLGAPDRAPFDRILVSAMATDVPTDLVNQLAPCGVLVVPVKGRMVRIHVDDAGTAHRRAFGFYRFVPLR</sequence>
<dbReference type="Gene3D" id="3.40.50.150">
    <property type="entry name" value="Vaccinia Virus protein VP39"/>
    <property type="match status" value="1"/>
</dbReference>
<dbReference type="eggNOG" id="COG2518">
    <property type="taxonomic scope" value="Bacteria"/>
</dbReference>
<dbReference type="InterPro" id="IPR000682">
    <property type="entry name" value="PCMT"/>
</dbReference>
<comment type="similarity">
    <text evidence="2">Belongs to the methyltransferase superfamily. L-isoaspartyl/D-aspartyl protein methyltransferase family.</text>
</comment>
<evidence type="ECO:0000256" key="2">
    <source>
        <dbReference type="ARBA" id="ARBA00005369"/>
    </source>
</evidence>
<evidence type="ECO:0000256" key="5">
    <source>
        <dbReference type="ARBA" id="ARBA00022490"/>
    </source>
</evidence>
<keyword evidence="14" id="KW-1185">Reference proteome</keyword>
<dbReference type="Pfam" id="PF01135">
    <property type="entry name" value="PCMT"/>
    <property type="match status" value="1"/>
</dbReference>
<evidence type="ECO:0000256" key="3">
    <source>
        <dbReference type="ARBA" id="ARBA00011890"/>
    </source>
</evidence>
<dbReference type="GO" id="GO:0032259">
    <property type="term" value="P:methylation"/>
    <property type="evidence" value="ECO:0007669"/>
    <property type="project" value="UniProtKB-KW"/>
</dbReference>
<comment type="caution">
    <text evidence="13">The sequence shown here is derived from an EMBL/GenBank/DDBJ whole genome shotgun (WGS) entry which is preliminary data.</text>
</comment>
<dbReference type="PANTHER" id="PTHR11579">
    <property type="entry name" value="PROTEIN-L-ISOASPARTATE O-METHYLTRANSFERASE"/>
    <property type="match status" value="1"/>
</dbReference>
<name>K6VFJ5_9MICO</name>
<dbReference type="InterPro" id="IPR029063">
    <property type="entry name" value="SAM-dependent_MTases_sf"/>
</dbReference>
<evidence type="ECO:0000256" key="10">
    <source>
        <dbReference type="ARBA" id="ARBA00031323"/>
    </source>
</evidence>
<evidence type="ECO:0000256" key="1">
    <source>
        <dbReference type="ARBA" id="ARBA00004496"/>
    </source>
</evidence>
<evidence type="ECO:0000256" key="9">
    <source>
        <dbReference type="ARBA" id="ARBA00030757"/>
    </source>
</evidence>
<evidence type="ECO:0000313" key="13">
    <source>
        <dbReference type="EMBL" id="GAB94963.1"/>
    </source>
</evidence>
<protein>
    <recommendedName>
        <fullName evidence="4">Protein-L-isoaspartate O-methyltransferase</fullName>
        <ecNumber evidence="3">2.1.1.77</ecNumber>
    </recommendedName>
    <alternativeName>
        <fullName evidence="11">L-isoaspartyl protein carboxyl methyltransferase</fullName>
    </alternativeName>
    <alternativeName>
        <fullName evidence="9">Protein L-isoaspartyl methyltransferase</fullName>
    </alternativeName>
    <alternativeName>
        <fullName evidence="10">Protein-beta-aspartate methyltransferase</fullName>
    </alternativeName>
</protein>
<evidence type="ECO:0000256" key="11">
    <source>
        <dbReference type="ARBA" id="ARBA00031350"/>
    </source>
</evidence>
<keyword evidence="7 13" id="KW-0808">Transferase</keyword>
<gene>
    <name evidence="13" type="primary">pcm</name>
    <name evidence="13" type="ORF">KILIM_015_00230</name>
</gene>
<dbReference type="PANTHER" id="PTHR11579:SF0">
    <property type="entry name" value="PROTEIN-L-ISOASPARTATE(D-ASPARTATE) O-METHYLTRANSFERASE"/>
    <property type="match status" value="1"/>
</dbReference>
<dbReference type="SUPFAM" id="SSF53335">
    <property type="entry name" value="S-adenosyl-L-methionine-dependent methyltransferases"/>
    <property type="match status" value="1"/>
</dbReference>
<evidence type="ECO:0000256" key="12">
    <source>
        <dbReference type="SAM" id="MobiDB-lite"/>
    </source>
</evidence>
<dbReference type="Proteomes" id="UP000008366">
    <property type="component" value="Unassembled WGS sequence"/>
</dbReference>
<dbReference type="GO" id="GO:0005737">
    <property type="term" value="C:cytoplasm"/>
    <property type="evidence" value="ECO:0007669"/>
    <property type="project" value="UniProtKB-SubCell"/>
</dbReference>
<dbReference type="EC" id="2.1.1.77" evidence="3"/>
<organism evidence="13 14">
    <name type="scientific">Kineosphaera limosa NBRC 100340</name>
    <dbReference type="NCBI Taxonomy" id="1184609"/>
    <lineage>
        <taxon>Bacteria</taxon>
        <taxon>Bacillati</taxon>
        <taxon>Actinomycetota</taxon>
        <taxon>Actinomycetes</taxon>
        <taxon>Micrococcales</taxon>
        <taxon>Dermatophilaceae</taxon>
        <taxon>Kineosphaera</taxon>
    </lineage>
</organism>
<comment type="subcellular location">
    <subcellularLocation>
        <location evidence="1">Cytoplasm</location>
    </subcellularLocation>
</comment>
<dbReference type="AlphaFoldDB" id="K6VFJ5"/>
<evidence type="ECO:0000256" key="8">
    <source>
        <dbReference type="ARBA" id="ARBA00022691"/>
    </source>
</evidence>